<dbReference type="GO" id="GO:0006355">
    <property type="term" value="P:regulation of DNA-templated transcription"/>
    <property type="evidence" value="ECO:0007669"/>
    <property type="project" value="InterPro"/>
</dbReference>
<comment type="caution">
    <text evidence="2">The sequence shown here is derived from an EMBL/GenBank/DDBJ whole genome shotgun (WGS) entry which is preliminary data.</text>
</comment>
<dbReference type="Gene3D" id="6.10.140.140">
    <property type="match status" value="1"/>
</dbReference>
<dbReference type="EMBL" id="JAULJE010000075">
    <property type="protein sequence ID" value="KAK1327338.1"/>
    <property type="molecule type" value="Genomic_DNA"/>
</dbReference>
<dbReference type="InterPro" id="IPR036051">
    <property type="entry name" value="KRAB_dom_sf"/>
</dbReference>
<dbReference type="SMART" id="SM00349">
    <property type="entry name" value="KRAB"/>
    <property type="match status" value="1"/>
</dbReference>
<accession>A0AA40HA71</accession>
<protein>
    <recommendedName>
        <fullName evidence="1">KRAB domain-containing protein</fullName>
    </recommendedName>
</protein>
<evidence type="ECO:0000259" key="1">
    <source>
        <dbReference type="PROSITE" id="PS50805"/>
    </source>
</evidence>
<evidence type="ECO:0000313" key="2">
    <source>
        <dbReference type="EMBL" id="KAK1327338.1"/>
    </source>
</evidence>
<dbReference type="PANTHER" id="PTHR23232:SF133">
    <property type="entry name" value="RIKEN CDNA 1700020N01 GENE"/>
    <property type="match status" value="1"/>
</dbReference>
<dbReference type="AlphaFoldDB" id="A0AA40HA71"/>
<dbReference type="InterPro" id="IPR050169">
    <property type="entry name" value="Krueppel_C2H2_ZnF"/>
</dbReference>
<proteinExistence type="predicted"/>
<dbReference type="InterPro" id="IPR001909">
    <property type="entry name" value="KRAB"/>
</dbReference>
<dbReference type="CDD" id="cd07765">
    <property type="entry name" value="KRAB_A-box"/>
    <property type="match status" value="1"/>
</dbReference>
<organism evidence="2 3">
    <name type="scientific">Cnephaeus nilssonii</name>
    <name type="common">Northern bat</name>
    <name type="synonym">Eptesicus nilssonii</name>
    <dbReference type="NCBI Taxonomy" id="3371016"/>
    <lineage>
        <taxon>Eukaryota</taxon>
        <taxon>Metazoa</taxon>
        <taxon>Chordata</taxon>
        <taxon>Craniata</taxon>
        <taxon>Vertebrata</taxon>
        <taxon>Euteleostomi</taxon>
        <taxon>Mammalia</taxon>
        <taxon>Eutheria</taxon>
        <taxon>Laurasiatheria</taxon>
        <taxon>Chiroptera</taxon>
        <taxon>Yangochiroptera</taxon>
        <taxon>Vespertilionidae</taxon>
        <taxon>Cnephaeus</taxon>
    </lineage>
</organism>
<name>A0AA40HA71_CNENI</name>
<gene>
    <name evidence="2" type="ORF">QTO34_018107</name>
</gene>
<dbReference type="Pfam" id="PF01352">
    <property type="entry name" value="KRAB"/>
    <property type="match status" value="1"/>
</dbReference>
<reference evidence="2" key="1">
    <citation type="submission" date="2023-06" db="EMBL/GenBank/DDBJ databases">
        <title>Reference genome for the Northern bat (Eptesicus nilssonii), a most northern bat species.</title>
        <authorList>
            <person name="Laine V.N."/>
            <person name="Pulliainen A.T."/>
            <person name="Lilley T.M."/>
        </authorList>
    </citation>
    <scope>NUCLEOTIDE SEQUENCE</scope>
    <source>
        <strain evidence="2">BLF_Eptnil</strain>
        <tissue evidence="2">Kidney</tissue>
    </source>
</reference>
<sequence>MGIPRQDQSQIHHIPIMCNISSYPMFLTPTIIERGQGDSYLRMRAQDMNFEDVAIAFSQEEWEILDEAQRRLYCDVMLEVFALVSFVGPWHKMDDGEAYSDHSVSVGDSQVRASKTAAATQRTHLCKPCFSVLKGILHLTELQVAYFEKSVFLSDTCVRDLCFGTNPHKHHKDACGQKPWKEYMERASLVTTCRFYRSGVPEARAEVGVDSPAISGLLQHQSL</sequence>
<evidence type="ECO:0000313" key="3">
    <source>
        <dbReference type="Proteomes" id="UP001177744"/>
    </source>
</evidence>
<feature type="domain" description="KRAB" evidence="1">
    <location>
        <begin position="48"/>
        <end position="123"/>
    </location>
</feature>
<dbReference type="Proteomes" id="UP001177744">
    <property type="component" value="Unassembled WGS sequence"/>
</dbReference>
<dbReference type="PANTHER" id="PTHR23232">
    <property type="entry name" value="KRAB DOMAIN C2H2 ZINC FINGER"/>
    <property type="match status" value="1"/>
</dbReference>
<dbReference type="PROSITE" id="PS50805">
    <property type="entry name" value="KRAB"/>
    <property type="match status" value="1"/>
</dbReference>
<keyword evidence="3" id="KW-1185">Reference proteome</keyword>
<dbReference type="SUPFAM" id="SSF109640">
    <property type="entry name" value="KRAB domain (Kruppel-associated box)"/>
    <property type="match status" value="1"/>
</dbReference>